<dbReference type="RefSeq" id="WP_207464479.1">
    <property type="nucleotide sequence ID" value="NZ_JAFNAW010000001.1"/>
</dbReference>
<dbReference type="EMBL" id="JBHRTE010000059">
    <property type="protein sequence ID" value="MFC3169241.1"/>
    <property type="molecule type" value="Genomic_DNA"/>
</dbReference>
<protein>
    <submittedName>
        <fullName evidence="2">Helix-turn-helix domain-containing protein</fullName>
    </submittedName>
</protein>
<name>A0ABV7IHI4_9RHOB</name>
<dbReference type="Pfam" id="PF13730">
    <property type="entry name" value="HTH_36"/>
    <property type="match status" value="1"/>
</dbReference>
<dbReference type="Proteomes" id="UP001595557">
    <property type="component" value="Unassembled WGS sequence"/>
</dbReference>
<keyword evidence="3" id="KW-1185">Reference proteome</keyword>
<feature type="compositionally biased region" description="Polar residues" evidence="1">
    <location>
        <begin position="113"/>
        <end position="126"/>
    </location>
</feature>
<organism evidence="2 3">
    <name type="scientific">Paracoccus fontiphilus</name>
    <dbReference type="NCBI Taxonomy" id="1815556"/>
    <lineage>
        <taxon>Bacteria</taxon>
        <taxon>Pseudomonadati</taxon>
        <taxon>Pseudomonadota</taxon>
        <taxon>Alphaproteobacteria</taxon>
        <taxon>Rhodobacterales</taxon>
        <taxon>Paracoccaceae</taxon>
        <taxon>Paracoccus</taxon>
    </lineage>
</organism>
<feature type="compositionally biased region" description="Basic and acidic residues" evidence="1">
    <location>
        <begin position="97"/>
        <end position="112"/>
    </location>
</feature>
<evidence type="ECO:0000313" key="2">
    <source>
        <dbReference type="EMBL" id="MFC3169241.1"/>
    </source>
</evidence>
<gene>
    <name evidence="2" type="ORF">ACFOD7_14405</name>
</gene>
<sequence>MSFRLVEMVLESAIEDATEVAVLIALASHADKFFSCYPSIARLCKLSRYKERAVQGAIKRLAERGVITVKTGGGRGGTSFYTINPAALKPAADAPFQDDKPRSKNTVSDDKTPQQMRETPHLTTENPAADADEPSQEPVKNHAARAHEGEKSDRILSLRAGLLDAMGLTGSELNTSAVFPVRSMSPAELQLSLDVWTKDGLTDQQIIAAVSAKMQAERERDGSFLPKSVRFFDGAISDHAKRLSRPAGRGASTATAQAETPEQRSRRRRRLIGG</sequence>
<evidence type="ECO:0000313" key="3">
    <source>
        <dbReference type="Proteomes" id="UP001595557"/>
    </source>
</evidence>
<feature type="region of interest" description="Disordered" evidence="1">
    <location>
        <begin position="91"/>
        <end position="152"/>
    </location>
</feature>
<dbReference type="InterPro" id="IPR036388">
    <property type="entry name" value="WH-like_DNA-bd_sf"/>
</dbReference>
<proteinExistence type="predicted"/>
<dbReference type="Gene3D" id="1.10.10.10">
    <property type="entry name" value="Winged helix-like DNA-binding domain superfamily/Winged helix DNA-binding domain"/>
    <property type="match status" value="1"/>
</dbReference>
<reference evidence="3" key="1">
    <citation type="journal article" date="2019" name="Int. J. Syst. Evol. Microbiol.">
        <title>The Global Catalogue of Microorganisms (GCM) 10K type strain sequencing project: providing services to taxonomists for standard genome sequencing and annotation.</title>
        <authorList>
            <consortium name="The Broad Institute Genomics Platform"/>
            <consortium name="The Broad Institute Genome Sequencing Center for Infectious Disease"/>
            <person name="Wu L."/>
            <person name="Ma J."/>
        </authorList>
    </citation>
    <scope>NUCLEOTIDE SEQUENCE [LARGE SCALE GENOMIC DNA]</scope>
    <source>
        <strain evidence="3">KCTC 52239</strain>
    </source>
</reference>
<feature type="region of interest" description="Disordered" evidence="1">
    <location>
        <begin position="242"/>
        <end position="274"/>
    </location>
</feature>
<feature type="compositionally biased region" description="Basic residues" evidence="1">
    <location>
        <begin position="265"/>
        <end position="274"/>
    </location>
</feature>
<accession>A0ABV7IHI4</accession>
<comment type="caution">
    <text evidence="2">The sequence shown here is derived from an EMBL/GenBank/DDBJ whole genome shotgun (WGS) entry which is preliminary data.</text>
</comment>
<evidence type="ECO:0000256" key="1">
    <source>
        <dbReference type="SAM" id="MobiDB-lite"/>
    </source>
</evidence>